<keyword evidence="4 7" id="KW-0442">Lipid degradation</keyword>
<sequence>MTKTVVNKEKVDTTCYCCCCYGTGQEISAVNNNINIVHSILLNTGHSYAARADLNYRQKQILRFLSLILNGFKTAGTVLKVVGASWQKTRIGTYILIGAGLLVIGAFFIGYIERPEYDGTYCATAFWTKQVGFQIEYWKQQNDLLNIPKGAARICYKDSIYENGWAQIEIETQRSFPDWVQAYGAGIIEGSLTWHQIYNQWVNTIQSSCERDEDAQNFCTWLRDLLTENYIKIKETALLRQDLEHYWHQIGLFFFQLEGLETGYRKGAKRARSDLEEEIPFSDFLLMNAAADIQDLKIYYENFVLSSGSNATTSTSTGAAETVPRKNFYLPMASMLTKIFPSDNSGSWQLLFGHSTAGSYASMLRIQKRYKFHYHFGPNQRTNTVPGVDITFTGYPGILASTDDFYIVKGRQVQSVVAGVGMKNENLDLWKSVNINQAVLLSARVMAANRVAQNRRTWAKAMSKHPYTGSKQWISIDLNKLGPLDSLYQTLAEDDSFDDKPAPLDPKDEAVISELHNRYKGLIWIAEQLPGRMHMKDVTERFINDNSTAWLANGVPFFDELLEVSKVNVDSYPNDLLPTDNEKLTNLEAVDSFLRTHGFRGDLLGDEESLAYGNTDIKLFAYNARLGISDYHAFAGPVFMRLQHMQPRSIPEPSNPEGPINSSILDDRLSVTIDDAAELAEMEMITERRPVRNDMRAIAMRQTGAGPFKWSSVYEKMSDIKHAGHPDEWNFGKVTPKWAW</sequence>
<dbReference type="RefSeq" id="XP_058980487.1">
    <property type="nucleotide sequence ID" value="XM_059124504.1"/>
</dbReference>
<keyword evidence="8" id="KW-0812">Transmembrane</keyword>
<dbReference type="InterPro" id="IPR007000">
    <property type="entry name" value="PLipase_B-like"/>
</dbReference>
<dbReference type="Proteomes" id="UP001652621">
    <property type="component" value="Unplaced"/>
</dbReference>
<name>A0ABM3V3X6_MUSDO</name>
<dbReference type="EC" id="3.1.1.-" evidence="7"/>
<evidence type="ECO:0000313" key="10">
    <source>
        <dbReference type="RefSeq" id="XP_058980487.1"/>
    </source>
</evidence>
<keyword evidence="8" id="KW-1133">Transmembrane helix</keyword>
<dbReference type="PANTHER" id="PTHR12370">
    <property type="entry name" value="PHOSPHOLIPASE B-RELATED"/>
    <property type="match status" value="1"/>
</dbReference>
<evidence type="ECO:0000256" key="5">
    <source>
        <dbReference type="ARBA" id="ARBA00023098"/>
    </source>
</evidence>
<accession>A0ABM3V3X6</accession>
<dbReference type="GeneID" id="101898520"/>
<keyword evidence="2" id="KW-0732">Signal</keyword>
<evidence type="ECO:0000313" key="9">
    <source>
        <dbReference type="Proteomes" id="UP001652621"/>
    </source>
</evidence>
<proteinExistence type="inferred from homology"/>
<gene>
    <name evidence="10" type="primary">LOC101898520</name>
</gene>
<organism evidence="9 10">
    <name type="scientific">Musca domestica</name>
    <name type="common">House fly</name>
    <dbReference type="NCBI Taxonomy" id="7370"/>
    <lineage>
        <taxon>Eukaryota</taxon>
        <taxon>Metazoa</taxon>
        <taxon>Ecdysozoa</taxon>
        <taxon>Arthropoda</taxon>
        <taxon>Hexapoda</taxon>
        <taxon>Insecta</taxon>
        <taxon>Pterygota</taxon>
        <taxon>Neoptera</taxon>
        <taxon>Endopterygota</taxon>
        <taxon>Diptera</taxon>
        <taxon>Brachycera</taxon>
        <taxon>Muscomorpha</taxon>
        <taxon>Muscoidea</taxon>
        <taxon>Muscidae</taxon>
        <taxon>Musca</taxon>
    </lineage>
</organism>
<keyword evidence="8" id="KW-0472">Membrane</keyword>
<dbReference type="Pfam" id="PF04916">
    <property type="entry name" value="Phospholip_B"/>
    <property type="match status" value="1"/>
</dbReference>
<keyword evidence="3 7" id="KW-0378">Hydrolase</keyword>
<evidence type="ECO:0000256" key="8">
    <source>
        <dbReference type="SAM" id="Phobius"/>
    </source>
</evidence>
<keyword evidence="5 7" id="KW-0443">Lipid metabolism</keyword>
<comment type="function">
    <text evidence="7">Putative phospholipase.</text>
</comment>
<evidence type="ECO:0000256" key="7">
    <source>
        <dbReference type="RuleBase" id="RU364138"/>
    </source>
</evidence>
<evidence type="ECO:0000256" key="2">
    <source>
        <dbReference type="ARBA" id="ARBA00022729"/>
    </source>
</evidence>
<reference evidence="10" key="1">
    <citation type="submission" date="2025-08" db="UniProtKB">
        <authorList>
            <consortium name="RefSeq"/>
        </authorList>
    </citation>
    <scope>IDENTIFICATION</scope>
    <source>
        <strain evidence="10">Aabys</strain>
        <tissue evidence="10">Whole body</tissue>
    </source>
</reference>
<comment type="similarity">
    <text evidence="1 7">Belongs to the phospholipase B-like family.</text>
</comment>
<dbReference type="PANTHER" id="PTHR12370:SF3">
    <property type="entry name" value="PHOSPHOLIPASE B-LIKE 2-RELATED"/>
    <property type="match status" value="1"/>
</dbReference>
<keyword evidence="6" id="KW-0325">Glycoprotein</keyword>
<keyword evidence="9" id="KW-1185">Reference proteome</keyword>
<evidence type="ECO:0000256" key="4">
    <source>
        <dbReference type="ARBA" id="ARBA00022963"/>
    </source>
</evidence>
<protein>
    <recommendedName>
        <fullName evidence="7">Phospholipase B-like</fullName>
        <ecNumber evidence="7">3.1.1.-</ecNumber>
    </recommendedName>
</protein>
<feature type="transmembrane region" description="Helical" evidence="8">
    <location>
        <begin position="91"/>
        <end position="112"/>
    </location>
</feature>
<evidence type="ECO:0000256" key="6">
    <source>
        <dbReference type="ARBA" id="ARBA00023180"/>
    </source>
</evidence>
<evidence type="ECO:0000256" key="1">
    <source>
        <dbReference type="ARBA" id="ARBA00007835"/>
    </source>
</evidence>
<evidence type="ECO:0000256" key="3">
    <source>
        <dbReference type="ARBA" id="ARBA00022801"/>
    </source>
</evidence>
<dbReference type="Gene3D" id="3.60.60.30">
    <property type="match status" value="1"/>
</dbReference>